<keyword evidence="1" id="KW-0378">Hydrolase</keyword>
<evidence type="ECO:0000256" key="1">
    <source>
        <dbReference type="ARBA" id="ARBA00022801"/>
    </source>
</evidence>
<evidence type="ECO:0000259" key="4">
    <source>
        <dbReference type="Pfam" id="PF02449"/>
    </source>
</evidence>
<dbReference type="EMBL" id="MGER01000043">
    <property type="protein sequence ID" value="OGL87905.1"/>
    <property type="molecule type" value="Genomic_DNA"/>
</dbReference>
<evidence type="ECO:0000256" key="3">
    <source>
        <dbReference type="SAM" id="Phobius"/>
    </source>
</evidence>
<evidence type="ECO:0000256" key="2">
    <source>
        <dbReference type="ARBA" id="ARBA00023295"/>
    </source>
</evidence>
<accession>A0A1F7VBR4</accession>
<feature type="domain" description="Glycoside hydrolase family 42 N-terminal" evidence="4">
    <location>
        <begin position="87"/>
        <end position="204"/>
    </location>
</feature>
<dbReference type="Gene3D" id="3.20.20.80">
    <property type="entry name" value="Glycosidases"/>
    <property type="match status" value="1"/>
</dbReference>
<evidence type="ECO:0000313" key="6">
    <source>
        <dbReference type="Proteomes" id="UP000178264"/>
    </source>
</evidence>
<keyword evidence="3" id="KW-1133">Transmembrane helix</keyword>
<keyword evidence="2" id="KW-0326">Glycosidase</keyword>
<dbReference type="GO" id="GO:0004565">
    <property type="term" value="F:beta-galactosidase activity"/>
    <property type="evidence" value="ECO:0007669"/>
    <property type="project" value="InterPro"/>
</dbReference>
<dbReference type="Pfam" id="PF02449">
    <property type="entry name" value="Glyco_hydro_42"/>
    <property type="match status" value="1"/>
</dbReference>
<dbReference type="InterPro" id="IPR013529">
    <property type="entry name" value="Glyco_hydro_42_N"/>
</dbReference>
<dbReference type="InterPro" id="IPR017853">
    <property type="entry name" value="GH"/>
</dbReference>
<dbReference type="AlphaFoldDB" id="A0A1F7VBR4"/>
<organism evidence="5 6">
    <name type="scientific">Candidatus Uhrbacteria bacterium RIFCSPLOWO2_02_FULL_49_11</name>
    <dbReference type="NCBI Taxonomy" id="1802409"/>
    <lineage>
        <taxon>Bacteria</taxon>
        <taxon>Candidatus Uhriibacteriota</taxon>
    </lineage>
</organism>
<sequence>MDFLETFIPFLRKKREHERRKRRILHMVWVAAIVVVLLCGAAVVAYKMRNRIPDNIEQQWGVTFSKKYAEELGLSWQDLYASILDDLRVRLIRIPAYWDETEPRPKQYHFADLDWMLMEADRRGAKVLLAVGRRLPRWPECHDPLWLKRADQRRADPSISSGQAPVNADNFDSQEALLMYIRTVVERYRKHPAVAAWQVENEPLLSVFGICPPPDKALLDEEITLVKSLDEKPVILTDSGELSDWIELSTRADILGVSLYRVVWNQYLGYFHWPLPASYYRKKAELSLGRVKDVVITEVQLEPWAGEPIIGVPISEQRRTFDQERFHDTIEYARETGLRQIYLWGAEWWYWMKSEGYPEYWEGARRVFREKSPF</sequence>
<evidence type="ECO:0000313" key="5">
    <source>
        <dbReference type="EMBL" id="OGL87905.1"/>
    </source>
</evidence>
<proteinExistence type="predicted"/>
<comment type="caution">
    <text evidence="5">The sequence shown here is derived from an EMBL/GenBank/DDBJ whole genome shotgun (WGS) entry which is preliminary data.</text>
</comment>
<feature type="transmembrane region" description="Helical" evidence="3">
    <location>
        <begin position="24"/>
        <end position="46"/>
    </location>
</feature>
<keyword evidence="3" id="KW-0812">Transmembrane</keyword>
<gene>
    <name evidence="5" type="ORF">A3I42_00230</name>
</gene>
<dbReference type="GO" id="GO:0009341">
    <property type="term" value="C:beta-galactosidase complex"/>
    <property type="evidence" value="ECO:0007669"/>
    <property type="project" value="InterPro"/>
</dbReference>
<dbReference type="GO" id="GO:0005975">
    <property type="term" value="P:carbohydrate metabolic process"/>
    <property type="evidence" value="ECO:0007669"/>
    <property type="project" value="InterPro"/>
</dbReference>
<dbReference type="SUPFAM" id="SSF51445">
    <property type="entry name" value="(Trans)glycosidases"/>
    <property type="match status" value="1"/>
</dbReference>
<reference evidence="5 6" key="1">
    <citation type="journal article" date="2016" name="Nat. Commun.">
        <title>Thousands of microbial genomes shed light on interconnected biogeochemical processes in an aquifer system.</title>
        <authorList>
            <person name="Anantharaman K."/>
            <person name="Brown C.T."/>
            <person name="Hug L.A."/>
            <person name="Sharon I."/>
            <person name="Castelle C.J."/>
            <person name="Probst A.J."/>
            <person name="Thomas B.C."/>
            <person name="Singh A."/>
            <person name="Wilkins M.J."/>
            <person name="Karaoz U."/>
            <person name="Brodie E.L."/>
            <person name="Williams K.H."/>
            <person name="Hubbard S.S."/>
            <person name="Banfield J.F."/>
        </authorList>
    </citation>
    <scope>NUCLEOTIDE SEQUENCE [LARGE SCALE GENOMIC DNA]</scope>
</reference>
<protein>
    <recommendedName>
        <fullName evidence="4">Glycoside hydrolase family 42 N-terminal domain-containing protein</fullName>
    </recommendedName>
</protein>
<name>A0A1F7VBR4_9BACT</name>
<keyword evidence="3" id="KW-0472">Membrane</keyword>
<dbReference type="Proteomes" id="UP000178264">
    <property type="component" value="Unassembled WGS sequence"/>
</dbReference>